<dbReference type="AlphaFoldDB" id="A0A833QRQ5"/>
<dbReference type="PANTHER" id="PTHR15319:SF1">
    <property type="entry name" value="TATA BOX-BINDING PROTEIN-ASSOCIATED FACTOR RNA POLYMERASE I SUBUNIT C"/>
    <property type="match status" value="1"/>
</dbReference>
<dbReference type="OrthoDB" id="2382881at2759"/>
<sequence length="867" mass="96513">MDISGELRSIFPLASLFYPPNLPSSSSLPPFTHLSPSLILLSSPSLLPHLPSSTPTSLHFYTLHSFLRSEVPCSSPSPPSLRPSRPSPPSNLLVSLPSYLPRTLHLFFPTGENAHAIAFLSITSVVSSSPNPFQLTLDHTGDVFKQTEGFKHPLNRISSLSVSPCSGIEAGSAPGLSLSGNRVSEGFLLATTLYAVNWFRIETGPFQLDCEEKQRPFLVPLANHGFENPVVHACFSPHIKEESAVLLQSGELYLFNICSKRSGRIRVSLNNGQKTGRFISCEYGAEPWIIIVACAKYIILVDLRNPGEGQTRILFQPKKLGSYNMNLLERRKENFLVFCKSSYSNYHFSVITKYQLMLLDVRRPLHPILTWEHGLDDPNYITMLNLEELKPSNGHEPLPGSGFSILAGSLSTSEFKLFHYGSINKQEGSSDSSFCAWGVPSGIYLSGQCSGIGNQLVDKLFSEKSTFVNDISWLRKRETVVGFLVIPRKHSLIEPDSSGFTVIRVMSFGRLEVQNYGPSEIMPGHKTYTKEEGMSGSCDIVTACPDCMREEVPSRRYLLDLRYVNAYVHGDLSEILPMDNRQSCEASLSEDLLSLIRDSMNYTPSLSPFIDNATVPSSIVEIAYKSTLNGLKSDLIPLAFAKFSDIFPNKKRTNFQLLDVARSSTSGEQQPLIVTKPYRRGQRWSKKTKAPRDKLVGPVLPVPVLLTLEERERNGTCFSFEGDGTIVDKKCIEVHDSIFPANLNADTEATSENKPCFVYEPQCDIIRSKKLKRGDKSGCRDGNYETFVCGVNTRSSCDKVKPDPDVAGPELFDFGPVRMDFDLSKMAVGKIEQEELEKLKGKISNWLNEFKPYQDFCSSSKIPKLNQ</sequence>
<gene>
    <name evidence="1" type="ORF">FCM35_KLT11775</name>
</gene>
<dbReference type="Proteomes" id="UP000623129">
    <property type="component" value="Unassembled WGS sequence"/>
</dbReference>
<dbReference type="EMBL" id="SWLB01000022">
    <property type="protein sequence ID" value="KAF3324308.1"/>
    <property type="molecule type" value="Genomic_DNA"/>
</dbReference>
<dbReference type="InterPro" id="IPR038801">
    <property type="entry name" value="TAF1C"/>
</dbReference>
<protein>
    <submittedName>
        <fullName evidence="1">Uncharacterized protein</fullName>
    </submittedName>
</protein>
<comment type="caution">
    <text evidence="1">The sequence shown here is derived from an EMBL/GenBank/DDBJ whole genome shotgun (WGS) entry which is preliminary data.</text>
</comment>
<evidence type="ECO:0000313" key="2">
    <source>
        <dbReference type="Proteomes" id="UP000623129"/>
    </source>
</evidence>
<name>A0A833QRQ5_9POAL</name>
<dbReference type="PANTHER" id="PTHR15319">
    <property type="entry name" value="TATA BOX-BINDING PROTEIN ASSOCIATED FACTOR RNA POLYMERASE I SUBUNIT C"/>
    <property type="match status" value="1"/>
</dbReference>
<reference evidence="1" key="1">
    <citation type="submission" date="2020-01" db="EMBL/GenBank/DDBJ databases">
        <title>Genome sequence of Kobresia littledalei, the first chromosome-level genome in the family Cyperaceae.</title>
        <authorList>
            <person name="Qu G."/>
        </authorList>
    </citation>
    <scope>NUCLEOTIDE SEQUENCE</scope>
    <source>
        <strain evidence="1">C.B.Clarke</strain>
        <tissue evidence="1">Leaf</tissue>
    </source>
</reference>
<proteinExistence type="predicted"/>
<accession>A0A833QRQ5</accession>
<evidence type="ECO:0000313" key="1">
    <source>
        <dbReference type="EMBL" id="KAF3324308.1"/>
    </source>
</evidence>
<dbReference type="GO" id="GO:0001164">
    <property type="term" value="F:RNA polymerase I core promoter sequence-specific DNA binding"/>
    <property type="evidence" value="ECO:0007669"/>
    <property type="project" value="TreeGrafter"/>
</dbReference>
<dbReference type="GO" id="GO:0001650">
    <property type="term" value="C:fibrillar center"/>
    <property type="evidence" value="ECO:0007669"/>
    <property type="project" value="TreeGrafter"/>
</dbReference>
<keyword evidence="2" id="KW-1185">Reference proteome</keyword>
<organism evidence="1 2">
    <name type="scientific">Carex littledalei</name>
    <dbReference type="NCBI Taxonomy" id="544730"/>
    <lineage>
        <taxon>Eukaryota</taxon>
        <taxon>Viridiplantae</taxon>
        <taxon>Streptophyta</taxon>
        <taxon>Embryophyta</taxon>
        <taxon>Tracheophyta</taxon>
        <taxon>Spermatophyta</taxon>
        <taxon>Magnoliopsida</taxon>
        <taxon>Liliopsida</taxon>
        <taxon>Poales</taxon>
        <taxon>Cyperaceae</taxon>
        <taxon>Cyperoideae</taxon>
        <taxon>Cariceae</taxon>
        <taxon>Carex</taxon>
        <taxon>Carex subgen. Euthyceras</taxon>
    </lineage>
</organism>